<evidence type="ECO:0000313" key="2">
    <source>
        <dbReference type="EMBL" id="GAA4031084.1"/>
    </source>
</evidence>
<dbReference type="RefSeq" id="WP_345571681.1">
    <property type="nucleotide sequence ID" value="NZ_BAAAZX010000052.1"/>
</dbReference>
<dbReference type="Proteomes" id="UP001500456">
    <property type="component" value="Unassembled WGS sequence"/>
</dbReference>
<evidence type="ECO:0008006" key="4">
    <source>
        <dbReference type="Google" id="ProtNLM"/>
    </source>
</evidence>
<accession>A0ABP7TU52</accession>
<sequence>MERYDTPSTADPFDRSTHLFTTLVADLTGPAGAGLHHDELEELLDLRGREILRQLLSDHLELRARREEDAARTRPHPPRGPDGVVRTRIEYGHRRLLATLFGTVIVRRCAWRAPGTGNLHPADVALSLPRLRHSHQLIRLAAIEATRCSFDAATAAIGRRCGPVIGKRQVEQAVVASSGDIDAFYRAQIPLPCTASTVLVMSVDGKGIVMRPDALRPATRKAAAARGTGRLRTRLASGEKPARKRMATLAVVYDAEPAVRRPHDVIALPGGRHGNRTLRPGPTAKNKWLSGSVVDDPATVISRAFDQAEARDLGHHRDWVVLVDGAVHQLELIQQEAARRGAAVNVVIDLVHVLEYVWSAAWCFHDSSDPTVEDWVAVQALAILAGHAGRVAETITNQADNAGLKGDRRRGADACVRYLTGKAEFLRYDQALAAGWPIATGVIEGACRYLIADRLDISGARWGLDGAEAVLSLRAVHSNGDFDAYWRYHVAREHERLYQPASQGEYTARA</sequence>
<proteinExistence type="predicted"/>
<evidence type="ECO:0000256" key="1">
    <source>
        <dbReference type="SAM" id="MobiDB-lite"/>
    </source>
</evidence>
<organism evidence="2 3">
    <name type="scientific">Streptomyces plumbiresistens</name>
    <dbReference type="NCBI Taxonomy" id="511811"/>
    <lineage>
        <taxon>Bacteria</taxon>
        <taxon>Bacillati</taxon>
        <taxon>Actinomycetota</taxon>
        <taxon>Actinomycetes</taxon>
        <taxon>Kitasatosporales</taxon>
        <taxon>Streptomycetaceae</taxon>
        <taxon>Streptomyces</taxon>
    </lineage>
</organism>
<name>A0ABP7TU52_9ACTN</name>
<reference evidence="3" key="1">
    <citation type="journal article" date="2019" name="Int. J. Syst. Evol. Microbiol.">
        <title>The Global Catalogue of Microorganisms (GCM) 10K type strain sequencing project: providing services to taxonomists for standard genome sequencing and annotation.</title>
        <authorList>
            <consortium name="The Broad Institute Genomics Platform"/>
            <consortium name="The Broad Institute Genome Sequencing Center for Infectious Disease"/>
            <person name="Wu L."/>
            <person name="Ma J."/>
        </authorList>
    </citation>
    <scope>NUCLEOTIDE SEQUENCE [LARGE SCALE GENOMIC DNA]</scope>
    <source>
        <strain evidence="3">JCM 16924</strain>
    </source>
</reference>
<dbReference type="NCBIfam" id="NF033572">
    <property type="entry name" value="transpos_ISKra4"/>
    <property type="match status" value="1"/>
</dbReference>
<keyword evidence="3" id="KW-1185">Reference proteome</keyword>
<feature type="region of interest" description="Disordered" evidence="1">
    <location>
        <begin position="66"/>
        <end position="85"/>
    </location>
</feature>
<dbReference type="EMBL" id="BAAAZX010000052">
    <property type="protein sequence ID" value="GAA4031084.1"/>
    <property type="molecule type" value="Genomic_DNA"/>
</dbReference>
<comment type="caution">
    <text evidence="2">The sequence shown here is derived from an EMBL/GenBank/DDBJ whole genome shotgun (WGS) entry which is preliminary data.</text>
</comment>
<protein>
    <recommendedName>
        <fullName evidence="4">ISKra4 family transposase</fullName>
    </recommendedName>
</protein>
<gene>
    <name evidence="2" type="ORF">GCM10022232_91280</name>
</gene>
<evidence type="ECO:0000313" key="3">
    <source>
        <dbReference type="Proteomes" id="UP001500456"/>
    </source>
</evidence>